<evidence type="ECO:0000256" key="6">
    <source>
        <dbReference type="ARBA" id="ARBA00023136"/>
    </source>
</evidence>
<dbReference type="SMART" id="SM00409">
    <property type="entry name" value="IG"/>
    <property type="match status" value="3"/>
</dbReference>
<proteinExistence type="predicted"/>
<evidence type="ECO:0000313" key="14">
    <source>
        <dbReference type="Proteomes" id="UP000440578"/>
    </source>
</evidence>
<dbReference type="CDD" id="cd00063">
    <property type="entry name" value="FN3"/>
    <property type="match status" value="5"/>
</dbReference>
<feature type="transmembrane region" description="Helical" evidence="10">
    <location>
        <begin position="842"/>
        <end position="863"/>
    </location>
</feature>
<keyword evidence="7" id="KW-1015">Disulfide bond</keyword>
<dbReference type="InterPro" id="IPR003961">
    <property type="entry name" value="FN3_dom"/>
</dbReference>
<evidence type="ECO:0000256" key="10">
    <source>
        <dbReference type="SAM" id="Phobius"/>
    </source>
</evidence>
<dbReference type="FunFam" id="2.60.40.10:FF:000035">
    <property type="entry name" value="Contactin 1"/>
    <property type="match status" value="1"/>
</dbReference>
<feature type="domain" description="Fibronectin type-III" evidence="12">
    <location>
        <begin position="424"/>
        <end position="521"/>
    </location>
</feature>
<sequence length="1002" mass="111724">MNNFGKSLVIRNVDFSDEGEYVCTSSNGVGTAQTRSFKLRLESVPEFTKEPEVKNAAEGETVVFECDAVAVPKPDIKWTHNGLPLSEAEPNPRRIATPNKITIRDLRKSDTGNYGCNATNNNGYVYKDVYVNVLELPPEIVKRPQDVATVQGTDVEMVCEVFGAPLPEVKWLYGGEDGDERTGGRFQTAPDGTLTIKRVSSSDAGTYMCLATSRLGSDQAEGTLVVKEPTKITQGPEDYQVVAGNSATFRCTATVDPTLELSIDWLADGVPINFETEPRFIQTSDNSLTITKTTELDSKRYTCVASTELDSAESNATLKVEDVPNAPVFKHATCRERSADVEWAPNGDNRAPILRYIIQYNTSFTPDTWVEAAETKSSDNSYVVSLSPWSNYTFRVIAVNRVGPSLPSGHSEVCTTPKNLPEKNPENVEGRGTEPDNLVIRWTPMSEIDHNARKFRYRVYWKRNDTDDEWNQEVVTDWRRSHLLIPNQPTYVPYRIRVEAQNELGESKVSPVEVIGYSGEDVPTAAPTNFRLVQIHDGKRATFSWDPVDNSTLRGEFLGYRIQTWTESEGREKMRKMSFESTATKGLVDKFKPHARNKVQILAFNRAYEGPPSEVITFNTPEGRPSAVDSLEAIPMGSSAFFLIWKKPLEPNGILTGYKIQYQTVQNLTMGPLLDRTPHIDDPRVTRAKLATLKPSTKYRIHVRALTAAGEGEAYFIERTTRDPMPRPPDRPSLVWSHVPNDDGTEGNNLKITWLPNTQGRPGSHFFVQYRRHGESDFQKTPPEYYNDSIVLRDLEPGMVYEIRTVSVDGVYYQASDIEEVETYSPNAPYARPVESVHTSGWFIAMMLAVALLLLILVLVCIVRRNRGGKYDVQDREIAHGRGDLYPEDGFQEYQQPLEAKMPPGGRGSVSSDVKHPHESDTDSMAEYGDDPAGQYGDDPAEGMNEDGSFIGQYGRGRRQHGAPMPPPAVDKVGRFTEDGSFIGQYGAQKRKGSPPTGAAYV</sequence>
<dbReference type="GO" id="GO:0030154">
    <property type="term" value="P:cell differentiation"/>
    <property type="evidence" value="ECO:0007669"/>
    <property type="project" value="UniProtKB-ARBA"/>
</dbReference>
<evidence type="ECO:0000256" key="7">
    <source>
        <dbReference type="ARBA" id="ARBA00023157"/>
    </source>
</evidence>
<dbReference type="GO" id="GO:0009653">
    <property type="term" value="P:anatomical structure morphogenesis"/>
    <property type="evidence" value="ECO:0007669"/>
    <property type="project" value="UniProtKB-ARBA"/>
</dbReference>
<dbReference type="SUPFAM" id="SSF49265">
    <property type="entry name" value="Fibronectin type III"/>
    <property type="match status" value="3"/>
</dbReference>
<dbReference type="EMBL" id="VIIS01000315">
    <property type="protein sequence ID" value="KAF0310349.1"/>
    <property type="molecule type" value="Genomic_DNA"/>
</dbReference>
<dbReference type="PROSITE" id="PS50853">
    <property type="entry name" value="FN3"/>
    <property type="match status" value="5"/>
</dbReference>
<evidence type="ECO:0000256" key="9">
    <source>
        <dbReference type="SAM" id="MobiDB-lite"/>
    </source>
</evidence>
<dbReference type="InterPro" id="IPR036179">
    <property type="entry name" value="Ig-like_dom_sf"/>
</dbReference>
<evidence type="ECO:0000259" key="11">
    <source>
        <dbReference type="PROSITE" id="PS50835"/>
    </source>
</evidence>
<dbReference type="PROSITE" id="PS50835">
    <property type="entry name" value="IG_LIKE"/>
    <property type="match status" value="3"/>
</dbReference>
<evidence type="ECO:0000256" key="3">
    <source>
        <dbReference type="ARBA" id="ARBA00022737"/>
    </source>
</evidence>
<feature type="compositionally biased region" description="Basic and acidic residues" evidence="9">
    <location>
        <begin position="420"/>
        <end position="434"/>
    </location>
</feature>
<name>A0A6A4WYF4_AMPAM</name>
<evidence type="ECO:0000256" key="2">
    <source>
        <dbReference type="ARBA" id="ARBA00022692"/>
    </source>
</evidence>
<dbReference type="GO" id="GO:0098609">
    <property type="term" value="P:cell-cell adhesion"/>
    <property type="evidence" value="ECO:0007669"/>
    <property type="project" value="TreeGrafter"/>
</dbReference>
<evidence type="ECO:0000256" key="1">
    <source>
        <dbReference type="ARBA" id="ARBA00004479"/>
    </source>
</evidence>
<reference evidence="13 14" key="1">
    <citation type="submission" date="2019-07" db="EMBL/GenBank/DDBJ databases">
        <title>Draft genome assembly of a fouling barnacle, Amphibalanus amphitrite (Darwin, 1854): The first reference genome for Thecostraca.</title>
        <authorList>
            <person name="Kim W."/>
        </authorList>
    </citation>
    <scope>NUCLEOTIDE SEQUENCE [LARGE SCALE GENOMIC DNA]</scope>
    <source>
        <strain evidence="13">SNU_AA5</strain>
        <tissue evidence="13">Soma without cirri and trophi</tissue>
    </source>
</reference>
<keyword evidence="4" id="KW-0130">Cell adhesion</keyword>
<keyword evidence="3" id="KW-0677">Repeat</keyword>
<dbReference type="InterPro" id="IPR003599">
    <property type="entry name" value="Ig_sub"/>
</dbReference>
<dbReference type="PANTHER" id="PTHR44170">
    <property type="entry name" value="PROTEIN SIDEKICK"/>
    <property type="match status" value="1"/>
</dbReference>
<dbReference type="FunFam" id="2.60.40.10:FF:001687">
    <property type="entry name" value="Neuroglian, isoform E"/>
    <property type="match status" value="1"/>
</dbReference>
<feature type="domain" description="Fibronectin type-III" evidence="12">
    <location>
        <begin position="526"/>
        <end position="623"/>
    </location>
</feature>
<dbReference type="GO" id="GO:0016020">
    <property type="term" value="C:membrane"/>
    <property type="evidence" value="ECO:0007669"/>
    <property type="project" value="UniProtKB-SubCell"/>
</dbReference>
<gene>
    <name evidence="13" type="primary">Nrg_2</name>
    <name evidence="13" type="ORF">FJT64_018621</name>
</gene>
<dbReference type="InterPro" id="IPR007110">
    <property type="entry name" value="Ig-like_dom"/>
</dbReference>
<dbReference type="Pfam" id="PF00041">
    <property type="entry name" value="fn3"/>
    <property type="match status" value="3"/>
</dbReference>
<keyword evidence="5 10" id="KW-1133">Transmembrane helix</keyword>
<dbReference type="FunFam" id="2.60.40.10:FF:000028">
    <property type="entry name" value="Neuronal cell adhesion molecule"/>
    <property type="match status" value="1"/>
</dbReference>
<dbReference type="Pfam" id="PF13882">
    <property type="entry name" value="Bravo_FIGEY"/>
    <property type="match status" value="1"/>
</dbReference>
<organism evidence="13 14">
    <name type="scientific">Amphibalanus amphitrite</name>
    <name type="common">Striped barnacle</name>
    <name type="synonym">Balanus amphitrite</name>
    <dbReference type="NCBI Taxonomy" id="1232801"/>
    <lineage>
        <taxon>Eukaryota</taxon>
        <taxon>Metazoa</taxon>
        <taxon>Ecdysozoa</taxon>
        <taxon>Arthropoda</taxon>
        <taxon>Crustacea</taxon>
        <taxon>Multicrustacea</taxon>
        <taxon>Cirripedia</taxon>
        <taxon>Thoracica</taxon>
        <taxon>Thoracicalcarea</taxon>
        <taxon>Balanomorpha</taxon>
        <taxon>Balanoidea</taxon>
        <taxon>Balanidae</taxon>
        <taxon>Amphibalaninae</taxon>
        <taxon>Amphibalanus</taxon>
    </lineage>
</organism>
<feature type="domain" description="Fibronectin type-III" evidence="12">
    <location>
        <begin position="624"/>
        <end position="726"/>
    </location>
</feature>
<dbReference type="SMART" id="SM00060">
    <property type="entry name" value="FN3"/>
    <property type="match status" value="5"/>
</dbReference>
<keyword evidence="6 10" id="KW-0472">Membrane</keyword>
<evidence type="ECO:0000313" key="13">
    <source>
        <dbReference type="EMBL" id="KAF0310349.1"/>
    </source>
</evidence>
<feature type="region of interest" description="Disordered" evidence="9">
    <location>
        <begin position="408"/>
        <end position="434"/>
    </location>
</feature>
<feature type="domain" description="Ig-like" evidence="11">
    <location>
        <begin position="45"/>
        <end position="132"/>
    </location>
</feature>
<protein>
    <submittedName>
        <fullName evidence="13">Neuroglian</fullName>
    </submittedName>
</protein>
<dbReference type="Proteomes" id="UP000440578">
    <property type="component" value="Unassembled WGS sequence"/>
</dbReference>
<dbReference type="Gene3D" id="2.60.40.10">
    <property type="entry name" value="Immunoglobulins"/>
    <property type="match status" value="9"/>
</dbReference>
<keyword evidence="14" id="KW-1185">Reference proteome</keyword>
<dbReference type="InterPro" id="IPR013098">
    <property type="entry name" value="Ig_I-set"/>
</dbReference>
<feature type="domain" description="Ig-like" evidence="11">
    <location>
        <begin position="229"/>
        <end position="319"/>
    </location>
</feature>
<keyword evidence="8" id="KW-0393">Immunoglobulin domain</keyword>
<evidence type="ECO:0000256" key="5">
    <source>
        <dbReference type="ARBA" id="ARBA00022989"/>
    </source>
</evidence>
<accession>A0A6A4WYF4</accession>
<dbReference type="InterPro" id="IPR013783">
    <property type="entry name" value="Ig-like_fold"/>
</dbReference>
<feature type="region of interest" description="Disordered" evidence="9">
    <location>
        <begin position="956"/>
        <end position="975"/>
    </location>
</feature>
<feature type="domain" description="Fibronectin type-III" evidence="12">
    <location>
        <begin position="728"/>
        <end position="826"/>
    </location>
</feature>
<feature type="domain" description="Ig-like" evidence="11">
    <location>
        <begin position="138"/>
        <end position="225"/>
    </location>
</feature>
<dbReference type="OrthoDB" id="6244967at2759"/>
<keyword evidence="2 10" id="KW-0812">Transmembrane</keyword>
<dbReference type="InterPro" id="IPR026966">
    <property type="entry name" value="Neurofascin/L1/NrCAM_C"/>
</dbReference>
<evidence type="ECO:0000256" key="4">
    <source>
        <dbReference type="ARBA" id="ARBA00022889"/>
    </source>
</evidence>
<dbReference type="SUPFAM" id="SSF48726">
    <property type="entry name" value="Immunoglobulin"/>
    <property type="match status" value="4"/>
</dbReference>
<evidence type="ECO:0000256" key="8">
    <source>
        <dbReference type="ARBA" id="ARBA00023319"/>
    </source>
</evidence>
<dbReference type="InterPro" id="IPR036116">
    <property type="entry name" value="FN3_sf"/>
</dbReference>
<dbReference type="InterPro" id="IPR003598">
    <property type="entry name" value="Ig_sub2"/>
</dbReference>
<feature type="domain" description="Fibronectin type-III" evidence="12">
    <location>
        <begin position="323"/>
        <end position="419"/>
    </location>
</feature>
<comment type="subcellular location">
    <subcellularLocation>
        <location evidence="1">Membrane</location>
        <topology evidence="1">Single-pass type I membrane protein</topology>
    </subcellularLocation>
</comment>
<dbReference type="Pfam" id="PF07679">
    <property type="entry name" value="I-set"/>
    <property type="match status" value="3"/>
</dbReference>
<feature type="region of interest" description="Disordered" evidence="9">
    <location>
        <begin position="981"/>
        <end position="1002"/>
    </location>
</feature>
<comment type="caution">
    <text evidence="13">The sequence shown here is derived from an EMBL/GenBank/DDBJ whole genome shotgun (WGS) entry which is preliminary data.</text>
</comment>
<dbReference type="SMART" id="SM00408">
    <property type="entry name" value="IGc2"/>
    <property type="match status" value="3"/>
</dbReference>
<feature type="region of interest" description="Disordered" evidence="9">
    <location>
        <begin position="898"/>
        <end position="945"/>
    </location>
</feature>
<dbReference type="FunFam" id="2.60.40.10:FF:000032">
    <property type="entry name" value="palladin isoform X1"/>
    <property type="match status" value="2"/>
</dbReference>
<dbReference type="AlphaFoldDB" id="A0A6A4WYF4"/>
<evidence type="ECO:0000259" key="12">
    <source>
        <dbReference type="PROSITE" id="PS50853"/>
    </source>
</evidence>
<dbReference type="PANTHER" id="PTHR44170:SF6">
    <property type="entry name" value="CONTACTIN"/>
    <property type="match status" value="1"/>
</dbReference>